<dbReference type="EMBL" id="AP008971">
    <property type="protein sequence ID" value="BAG07715.1"/>
    <property type="molecule type" value="Genomic_DNA"/>
</dbReference>
<feature type="transmembrane region" description="Helical" evidence="1">
    <location>
        <begin position="12"/>
        <end position="35"/>
    </location>
</feature>
<dbReference type="AlphaFoldDB" id="B0S0T7"/>
<accession>B0S0T7</accession>
<keyword evidence="3" id="KW-1185">Reference proteome</keyword>
<evidence type="ECO:0000313" key="3">
    <source>
        <dbReference type="Proteomes" id="UP000001319"/>
    </source>
</evidence>
<keyword evidence="1" id="KW-0812">Transmembrane</keyword>
<evidence type="ECO:0000256" key="1">
    <source>
        <dbReference type="SAM" id="Phobius"/>
    </source>
</evidence>
<dbReference type="HOGENOM" id="CLU_133627_0_0_9"/>
<dbReference type="Proteomes" id="UP000001319">
    <property type="component" value="Chromosome"/>
</dbReference>
<evidence type="ECO:0000313" key="2">
    <source>
        <dbReference type="EMBL" id="BAG07715.1"/>
    </source>
</evidence>
<sequence>MMKDKIKNYLQKVYGVDFFSKTMIVFALILSFINLKFKNRVIEIITMILIVYFGIFRVFSVNKYQRMIENQKFAKAVKPMTDFFEKYKIRAANSKDKKYIKCPNCKKEMKIPRNKGKIKVTCPHCGHKFVKKS</sequence>
<name>B0S0T7_FINM2</name>
<organism evidence="2 3">
    <name type="scientific">Finegoldia magna (strain ATCC 29328 / DSM 20472 / WAL 2508)</name>
    <name type="common">Peptostreptococcus magnus</name>
    <dbReference type="NCBI Taxonomy" id="334413"/>
    <lineage>
        <taxon>Bacteria</taxon>
        <taxon>Bacillati</taxon>
        <taxon>Bacillota</taxon>
        <taxon>Tissierellia</taxon>
        <taxon>Tissierellales</taxon>
        <taxon>Peptoniphilaceae</taxon>
        <taxon>Finegoldia</taxon>
    </lineage>
</organism>
<keyword evidence="1" id="KW-1133">Transmembrane helix</keyword>
<proteinExistence type="predicted"/>
<dbReference type="Gene3D" id="2.20.28.160">
    <property type="match status" value="1"/>
</dbReference>
<feature type="transmembrane region" description="Helical" evidence="1">
    <location>
        <begin position="41"/>
        <end position="59"/>
    </location>
</feature>
<protein>
    <recommendedName>
        <fullName evidence="4">Zn-finger containing protein</fullName>
    </recommendedName>
</protein>
<gene>
    <name evidence="2" type="ordered locus">FMG_0297</name>
</gene>
<dbReference type="eggNOG" id="COG4416">
    <property type="taxonomic scope" value="Bacteria"/>
</dbReference>
<evidence type="ECO:0008006" key="4">
    <source>
        <dbReference type="Google" id="ProtNLM"/>
    </source>
</evidence>
<keyword evidence="1" id="KW-0472">Membrane</keyword>
<dbReference type="KEGG" id="fma:FMG_0297"/>
<reference evidence="2 3" key="1">
    <citation type="journal article" date="2008" name="DNA Res.">
        <title>Complete genome sequence of Finegoldia magna, an anaerobic opportunistic pathogen.</title>
        <authorList>
            <person name="Goto T."/>
            <person name="Yamashita A."/>
            <person name="Hirakawa H."/>
            <person name="Matsutani M."/>
            <person name="Todo K."/>
            <person name="Ohshima K."/>
            <person name="Toh H."/>
            <person name="Miyamoto K."/>
            <person name="Kuhara S."/>
            <person name="Hattori M."/>
            <person name="Shimizu T."/>
            <person name="Akimoto S."/>
        </authorList>
    </citation>
    <scope>NUCLEOTIDE SEQUENCE [LARGE SCALE GENOMIC DNA]</scope>
    <source>
        <strain evidence="3">ATCC 29328 / DSM 20472 / WAL 2508</strain>
    </source>
</reference>
<dbReference type="STRING" id="334413.FMG_0297"/>